<gene>
    <name evidence="3" type="ORF">K6K41_18295</name>
</gene>
<dbReference type="Proteomes" id="UP000825701">
    <property type="component" value="Chromosome"/>
</dbReference>
<protein>
    <submittedName>
        <fullName evidence="3">Molybdopterin-dependent oxidoreductase</fullName>
    </submittedName>
</protein>
<accession>A0A9E6R6J5</accession>
<dbReference type="KEGG" id="cmet:K6K41_18295"/>
<evidence type="ECO:0000313" key="4">
    <source>
        <dbReference type="Proteomes" id="UP000825701"/>
    </source>
</evidence>
<dbReference type="Pfam" id="PF00174">
    <property type="entry name" value="Oxidored_molyb"/>
    <property type="match status" value="1"/>
</dbReference>
<organism evidence="3 4">
    <name type="scientific">Chenggangzhangella methanolivorans</name>
    <dbReference type="NCBI Taxonomy" id="1437009"/>
    <lineage>
        <taxon>Bacteria</taxon>
        <taxon>Pseudomonadati</taxon>
        <taxon>Pseudomonadota</taxon>
        <taxon>Alphaproteobacteria</taxon>
        <taxon>Hyphomicrobiales</taxon>
        <taxon>Methylopilaceae</taxon>
        <taxon>Chenggangzhangella</taxon>
    </lineage>
</organism>
<dbReference type="EMBL" id="CP081869">
    <property type="protein sequence ID" value="QZN98858.1"/>
    <property type="molecule type" value="Genomic_DNA"/>
</dbReference>
<feature type="domain" description="Oxidoreductase molybdopterin-binding" evidence="2">
    <location>
        <begin position="35"/>
        <end position="168"/>
    </location>
</feature>
<reference evidence="3" key="1">
    <citation type="submission" date="2021-08" db="EMBL/GenBank/DDBJ databases">
        <authorList>
            <person name="Zhang H."/>
            <person name="Xu M."/>
            <person name="Yu Z."/>
            <person name="Yang L."/>
            <person name="Cai Y."/>
        </authorList>
    </citation>
    <scope>NUCLEOTIDE SEQUENCE</scope>
    <source>
        <strain evidence="3">CHL1</strain>
    </source>
</reference>
<keyword evidence="1" id="KW-0732">Signal</keyword>
<keyword evidence="4" id="KW-1185">Reference proteome</keyword>
<dbReference type="Gene3D" id="3.90.420.10">
    <property type="entry name" value="Oxidoreductase, molybdopterin-binding domain"/>
    <property type="match status" value="1"/>
</dbReference>
<evidence type="ECO:0000259" key="2">
    <source>
        <dbReference type="Pfam" id="PF00174"/>
    </source>
</evidence>
<feature type="signal peptide" evidence="1">
    <location>
        <begin position="1"/>
        <end position="24"/>
    </location>
</feature>
<name>A0A9E6R6J5_9HYPH</name>
<dbReference type="RefSeq" id="WP_261401846.1">
    <property type="nucleotide sequence ID" value="NZ_CP081869.1"/>
</dbReference>
<dbReference type="AlphaFoldDB" id="A0A9E6R6J5"/>
<dbReference type="InterPro" id="IPR000572">
    <property type="entry name" value="OxRdtase_Mopterin-bd_dom"/>
</dbReference>
<sequence length="177" mass="18599">MTRFRTLAAAVAFAALAFGGTAQAASCDGGFSSSFKLRGEVENPTTFKLKDLKKLPSSRVTVTYFSGSAGLVTQTYTGVSLNDMLAAAVIKLDPTRKNDILRKYVAVRATDCYEAIIAVADLLPNFGAQQVLIAYADGNGQPLSETEGMARLIIAGDKQGGRLVSNVKAVIVGSAED</sequence>
<dbReference type="SUPFAM" id="SSF56524">
    <property type="entry name" value="Oxidoreductase molybdopterin-binding domain"/>
    <property type="match status" value="1"/>
</dbReference>
<dbReference type="InterPro" id="IPR036374">
    <property type="entry name" value="OxRdtase_Mopterin-bd_sf"/>
</dbReference>
<proteinExistence type="predicted"/>
<evidence type="ECO:0000256" key="1">
    <source>
        <dbReference type="SAM" id="SignalP"/>
    </source>
</evidence>
<feature type="chain" id="PRO_5038565209" evidence="1">
    <location>
        <begin position="25"/>
        <end position="177"/>
    </location>
</feature>
<evidence type="ECO:0000313" key="3">
    <source>
        <dbReference type="EMBL" id="QZN98858.1"/>
    </source>
</evidence>